<gene>
    <name evidence="1" type="ORF">OCV57_08020</name>
</gene>
<organism evidence="1 2">
    <name type="scientific">Hominimerdicola aceti</name>
    <dbReference type="NCBI Taxonomy" id="2981726"/>
    <lineage>
        <taxon>Bacteria</taxon>
        <taxon>Bacillati</taxon>
        <taxon>Bacillota</taxon>
        <taxon>Clostridia</taxon>
        <taxon>Eubacteriales</taxon>
        <taxon>Oscillospiraceae</taxon>
        <taxon>Hominimerdicola</taxon>
    </lineage>
</organism>
<dbReference type="Proteomes" id="UP001208131">
    <property type="component" value="Unassembled WGS sequence"/>
</dbReference>
<protein>
    <submittedName>
        <fullName evidence="1">Uncharacterized protein</fullName>
    </submittedName>
</protein>
<dbReference type="AlphaFoldDB" id="A0AAE3LHN0"/>
<accession>A0AAE3LHN0</accession>
<keyword evidence="2" id="KW-1185">Reference proteome</keyword>
<evidence type="ECO:0000313" key="1">
    <source>
        <dbReference type="EMBL" id="MCU6705869.1"/>
    </source>
</evidence>
<dbReference type="RefSeq" id="WP_022287018.1">
    <property type="nucleotide sequence ID" value="NZ_JAOQJZ010000007.1"/>
</dbReference>
<dbReference type="EMBL" id="JAOQJZ010000007">
    <property type="protein sequence ID" value="MCU6705869.1"/>
    <property type="molecule type" value="Genomic_DNA"/>
</dbReference>
<evidence type="ECO:0000313" key="2">
    <source>
        <dbReference type="Proteomes" id="UP001208131"/>
    </source>
</evidence>
<sequence length="104" mass="12085">MRCEQCEKIPLVEIHTPQEYMLCIGSLARMLLAGEVEMTYQTCPLDKIMDNDNKWYAEKLFHQFRCTKCGTIYGMLCNTHTGGQIKINDKVFDPADYPDKKEDK</sequence>
<name>A0AAE3LHN0_9FIRM</name>
<reference evidence="1 2" key="1">
    <citation type="journal article" date="2021" name="ISME Commun">
        <title>Automated analysis of genomic sequences facilitates high-throughput and comprehensive description of bacteria.</title>
        <authorList>
            <person name="Hitch T.C.A."/>
        </authorList>
    </citation>
    <scope>NUCLEOTIDE SEQUENCE [LARGE SCALE GENOMIC DNA]</scope>
    <source>
        <strain evidence="1 2">Sanger_31</strain>
    </source>
</reference>
<comment type="caution">
    <text evidence="1">The sequence shown here is derived from an EMBL/GenBank/DDBJ whole genome shotgun (WGS) entry which is preliminary data.</text>
</comment>
<proteinExistence type="predicted"/>